<keyword evidence="2" id="KW-1185">Reference proteome</keyword>
<dbReference type="Proteomes" id="UP001234297">
    <property type="component" value="Chromosome 1"/>
</dbReference>
<dbReference type="EMBL" id="CM056809">
    <property type="protein sequence ID" value="KAJ8648415.1"/>
    <property type="molecule type" value="Genomic_DNA"/>
</dbReference>
<gene>
    <name evidence="1" type="ORF">MRB53_001438</name>
</gene>
<evidence type="ECO:0000313" key="2">
    <source>
        <dbReference type="Proteomes" id="UP001234297"/>
    </source>
</evidence>
<protein>
    <submittedName>
        <fullName evidence="1">Uncharacterized protein</fullName>
    </submittedName>
</protein>
<proteinExistence type="predicted"/>
<sequence>MVGHRRHVQNAEETDVRERDLLDIEMDDFRRQMQELQQRLDSYENHVADVENDSENGSSSGNEDDVNPFHRIPEPEPKEQTIARYLGGLKEEVADVVQLQPYWSFNDMRKLALKVEKQQKEAKKRGFRSVAKESSSNWGSAPSYKPNTAAKSSTTKASEKNPLGPLDLVPLPTTQNFRSEAEERAKQVKKLHEQIRDKIAKQNEKYRAQANKHHLSPYYGDDGTFDSRVSLLQPGEHDMGVFSKGSKELELLEYEIMGQVKDVLDALY</sequence>
<evidence type="ECO:0000313" key="1">
    <source>
        <dbReference type="EMBL" id="KAJ8648415.1"/>
    </source>
</evidence>
<organism evidence="1 2">
    <name type="scientific">Persea americana</name>
    <name type="common">Avocado</name>
    <dbReference type="NCBI Taxonomy" id="3435"/>
    <lineage>
        <taxon>Eukaryota</taxon>
        <taxon>Viridiplantae</taxon>
        <taxon>Streptophyta</taxon>
        <taxon>Embryophyta</taxon>
        <taxon>Tracheophyta</taxon>
        <taxon>Spermatophyta</taxon>
        <taxon>Magnoliopsida</taxon>
        <taxon>Magnoliidae</taxon>
        <taxon>Laurales</taxon>
        <taxon>Lauraceae</taxon>
        <taxon>Persea</taxon>
    </lineage>
</organism>
<reference evidence="1 2" key="1">
    <citation type="journal article" date="2022" name="Hortic Res">
        <title>A haplotype resolved chromosomal level avocado genome allows analysis of novel avocado genes.</title>
        <authorList>
            <person name="Nath O."/>
            <person name="Fletcher S.J."/>
            <person name="Hayward A."/>
            <person name="Shaw L.M."/>
            <person name="Masouleh A.K."/>
            <person name="Furtado A."/>
            <person name="Henry R.J."/>
            <person name="Mitter N."/>
        </authorList>
    </citation>
    <scope>NUCLEOTIDE SEQUENCE [LARGE SCALE GENOMIC DNA]</scope>
    <source>
        <strain evidence="2">cv. Hass</strain>
    </source>
</reference>
<comment type="caution">
    <text evidence="1">The sequence shown here is derived from an EMBL/GenBank/DDBJ whole genome shotgun (WGS) entry which is preliminary data.</text>
</comment>
<accession>A0ACC2MRR6</accession>
<name>A0ACC2MRR6_PERAE</name>